<protein>
    <submittedName>
        <fullName evidence="1">Uncharacterized protein</fullName>
    </submittedName>
</protein>
<dbReference type="EMBL" id="KU963248">
    <property type="protein sequence ID" value="AMS02686.1"/>
    <property type="molecule type" value="Genomic_DNA"/>
</dbReference>
<proteinExistence type="predicted"/>
<accession>A0A142K9A3</accession>
<evidence type="ECO:0000313" key="2">
    <source>
        <dbReference type="Proteomes" id="UP000201371"/>
    </source>
</evidence>
<dbReference type="Proteomes" id="UP000201371">
    <property type="component" value="Segment"/>
</dbReference>
<reference evidence="2" key="1">
    <citation type="submission" date="2016-03" db="EMBL/GenBank/DDBJ databases">
        <authorList>
            <person name="Ploux O."/>
        </authorList>
    </citation>
    <scope>NUCLEOTIDE SEQUENCE [LARGE SCALE GENOMIC DNA]</scope>
</reference>
<gene>
    <name evidence="1" type="primary">142</name>
    <name evidence="1" type="ORF">SEA_YVONNETASTIC_142</name>
</gene>
<keyword evidence="2" id="KW-1185">Reference proteome</keyword>
<organism evidence="1 2">
    <name type="scientific">Gordonia phage Yvonnetastic</name>
    <dbReference type="NCBI Taxonomy" id="1821566"/>
    <lineage>
        <taxon>Viruses</taxon>
        <taxon>Duplodnaviria</taxon>
        <taxon>Heunggongvirae</taxon>
        <taxon>Uroviricota</taxon>
        <taxon>Caudoviricetes</taxon>
        <taxon>Yvonnevirus</taxon>
        <taxon>Yvonnevirus yvonnetastic</taxon>
        <taxon>Gordonia virus Yvonnetastic</taxon>
    </lineage>
</organism>
<dbReference type="RefSeq" id="YP_009301196.1">
    <property type="nucleotide sequence ID" value="NC_031230.1"/>
</dbReference>
<dbReference type="KEGG" id="vg:29125104"/>
<sequence>MPEYIVEYEVTVVDHRSVHIHYAEDEKDAVEKAYEYAESFAELNGVHYDELGVTAVTELTV</sequence>
<name>A0A142K9A3_9CAUD</name>
<evidence type="ECO:0000313" key="1">
    <source>
        <dbReference type="EMBL" id="AMS02686.1"/>
    </source>
</evidence>
<dbReference type="GeneID" id="29125104"/>